<gene>
    <name evidence="1" type="ORF">PBRASI_LOCUS8704</name>
</gene>
<comment type="caution">
    <text evidence="1">The sequence shown here is derived from an EMBL/GenBank/DDBJ whole genome shotgun (WGS) entry which is preliminary data.</text>
</comment>
<keyword evidence="2" id="KW-1185">Reference proteome</keyword>
<accession>A0A9N9GPP0</accession>
<dbReference type="OrthoDB" id="2339353at2759"/>
<name>A0A9N9GPP0_9GLOM</name>
<sequence length="143" mass="16285">MIDGFLVSYPAFYGNYLYIPKSYVDKTETEITNLSVIDVLSNVGGIYVIAIAIYRFLYGTNEISPWGLIQNLPYIRHRVRSVLHNSLSPNIPFTGSALSKDLSADEKVVAIEQRQLVLELFLKEYVVNVNNIAYDKMFVNTRL</sequence>
<dbReference type="EMBL" id="CAJVPI010001621">
    <property type="protein sequence ID" value="CAG8620936.1"/>
    <property type="molecule type" value="Genomic_DNA"/>
</dbReference>
<evidence type="ECO:0000313" key="2">
    <source>
        <dbReference type="Proteomes" id="UP000789739"/>
    </source>
</evidence>
<proteinExistence type="predicted"/>
<organism evidence="1 2">
    <name type="scientific">Paraglomus brasilianum</name>
    <dbReference type="NCBI Taxonomy" id="144538"/>
    <lineage>
        <taxon>Eukaryota</taxon>
        <taxon>Fungi</taxon>
        <taxon>Fungi incertae sedis</taxon>
        <taxon>Mucoromycota</taxon>
        <taxon>Glomeromycotina</taxon>
        <taxon>Glomeromycetes</taxon>
        <taxon>Paraglomerales</taxon>
        <taxon>Paraglomeraceae</taxon>
        <taxon>Paraglomus</taxon>
    </lineage>
</organism>
<dbReference type="Proteomes" id="UP000789739">
    <property type="component" value="Unassembled WGS sequence"/>
</dbReference>
<protein>
    <submittedName>
        <fullName evidence="1">9012_t:CDS:1</fullName>
    </submittedName>
</protein>
<dbReference type="AlphaFoldDB" id="A0A9N9GPP0"/>
<reference evidence="1" key="1">
    <citation type="submission" date="2021-06" db="EMBL/GenBank/DDBJ databases">
        <authorList>
            <person name="Kallberg Y."/>
            <person name="Tangrot J."/>
            <person name="Rosling A."/>
        </authorList>
    </citation>
    <scope>NUCLEOTIDE SEQUENCE</scope>
    <source>
        <strain evidence="1">BR232B</strain>
    </source>
</reference>
<evidence type="ECO:0000313" key="1">
    <source>
        <dbReference type="EMBL" id="CAG8620936.1"/>
    </source>
</evidence>